<dbReference type="PANTHER" id="PTHR31111:SF45">
    <property type="entry name" value="F-BOX DOMAIN-CONTAINING PROTEIN"/>
    <property type="match status" value="1"/>
</dbReference>
<organism evidence="2 3">
    <name type="scientific">Microthlaspi erraticum</name>
    <dbReference type="NCBI Taxonomy" id="1685480"/>
    <lineage>
        <taxon>Eukaryota</taxon>
        <taxon>Viridiplantae</taxon>
        <taxon>Streptophyta</taxon>
        <taxon>Embryophyta</taxon>
        <taxon>Tracheophyta</taxon>
        <taxon>Spermatophyta</taxon>
        <taxon>Magnoliopsida</taxon>
        <taxon>eudicotyledons</taxon>
        <taxon>Gunneridae</taxon>
        <taxon>Pentapetalae</taxon>
        <taxon>rosids</taxon>
        <taxon>malvids</taxon>
        <taxon>Brassicales</taxon>
        <taxon>Brassicaceae</taxon>
        <taxon>Coluteocarpeae</taxon>
        <taxon>Microthlaspi</taxon>
    </lineage>
</organism>
<evidence type="ECO:0000313" key="2">
    <source>
        <dbReference type="EMBL" id="CAA7035414.1"/>
    </source>
</evidence>
<proteinExistence type="predicted"/>
<dbReference type="Proteomes" id="UP000467841">
    <property type="component" value="Unassembled WGS sequence"/>
</dbReference>
<dbReference type="OrthoDB" id="1028232at2759"/>
<dbReference type="Pfam" id="PF08268">
    <property type="entry name" value="FBA_3"/>
    <property type="match status" value="1"/>
</dbReference>
<dbReference type="EMBL" id="CACVBM020001157">
    <property type="protein sequence ID" value="CAA7035414.1"/>
    <property type="molecule type" value="Genomic_DNA"/>
</dbReference>
<feature type="domain" description="F-box associated beta-propeller type 3" evidence="1">
    <location>
        <begin position="7"/>
        <end position="301"/>
    </location>
</feature>
<evidence type="ECO:0000313" key="3">
    <source>
        <dbReference type="Proteomes" id="UP000467841"/>
    </source>
</evidence>
<dbReference type="AlphaFoldDB" id="A0A6D2IXS5"/>
<reference evidence="2" key="1">
    <citation type="submission" date="2020-01" db="EMBL/GenBank/DDBJ databases">
        <authorList>
            <person name="Mishra B."/>
        </authorList>
    </citation>
    <scope>NUCLEOTIDE SEQUENCE [LARGE SCALE GENOMIC DNA]</scope>
</reference>
<dbReference type="SUPFAM" id="SSF50965">
    <property type="entry name" value="Galactose oxidase, central domain"/>
    <property type="match status" value="1"/>
</dbReference>
<gene>
    <name evidence="2" type="ORF">MERR_LOCUS22649</name>
</gene>
<dbReference type="InterPro" id="IPR013187">
    <property type="entry name" value="F-box-assoc_dom_typ3"/>
</dbReference>
<dbReference type="NCBIfam" id="TIGR01640">
    <property type="entry name" value="F_box_assoc_1"/>
    <property type="match status" value="1"/>
</dbReference>
<accession>A0A6D2IXS5</accession>
<comment type="caution">
    <text evidence="2">The sequence shown here is derived from an EMBL/GenBank/DDBJ whole genome shotgun (WGS) entry which is preliminary data.</text>
</comment>
<dbReference type="InterPro" id="IPR011043">
    <property type="entry name" value="Gal_Oxase/kelch_b-propeller"/>
</dbReference>
<dbReference type="PANTHER" id="PTHR31111">
    <property type="entry name" value="BNAA05G37150D PROTEIN-RELATED"/>
    <property type="match status" value="1"/>
</dbReference>
<sequence>MSLTRPRLLFSFVTDSELYFFSAPQGESSSSPVAADYHLKFSLDDPYKVCGHVRGLVCLSYLRVLKERNETAHVICKPSTGQLLPLPKVKTKRSFSVYSFLGFDPTDEEFKVLTITGGDDHRLLTLWTQKLEWRMIECGIGRHYPSRDSDGICINGGVYYIGRFYRNNDDEPDLAIVCFDVRLEKYRVINEAEDMHLLVSTTLVDYKGKLGVLIEESRRFEMWVLEDAETHEWSKNVSVLPQPLWKSVAGKAKLYIAGVVGGTDEVVLWPESVNPLYVYYYNMERNTFRRVEIKGMEAVSDYTKHMTLDYVEDVKLMKYV</sequence>
<protein>
    <recommendedName>
        <fullName evidence="1">F-box associated beta-propeller type 3 domain-containing protein</fullName>
    </recommendedName>
</protein>
<keyword evidence="3" id="KW-1185">Reference proteome</keyword>
<evidence type="ECO:0000259" key="1">
    <source>
        <dbReference type="Pfam" id="PF08268"/>
    </source>
</evidence>
<name>A0A6D2IXS5_9BRAS</name>
<dbReference type="InterPro" id="IPR017451">
    <property type="entry name" value="F-box-assoc_interact_dom"/>
</dbReference>